<evidence type="ECO:0000259" key="11">
    <source>
        <dbReference type="PROSITE" id="PS50851"/>
    </source>
</evidence>
<dbReference type="OrthoDB" id="9803176at2"/>
<feature type="region of interest" description="Disordered" evidence="8">
    <location>
        <begin position="185"/>
        <end position="225"/>
    </location>
</feature>
<dbReference type="SMART" id="SM00448">
    <property type="entry name" value="REC"/>
    <property type="match status" value="1"/>
</dbReference>
<dbReference type="EC" id="2.7.13.3" evidence="2"/>
<dbReference type="eggNOG" id="COG0643">
    <property type="taxonomic scope" value="Bacteria"/>
</dbReference>
<dbReference type="InterPro" id="IPR004105">
    <property type="entry name" value="CheA-like_dim"/>
</dbReference>
<sequence>MSADQDKRQKRLDAFRHQVSEHISVLTVAWIRMEESLENDENTQNLRRTLHTLKGEAGLLRFRHIADLAHALEDLICDLMQRGVAPDAQAGKVVLDAFDLIEILAEQEPEEPAPALRPMLAAIEHLRVPGDETVQSSESEEITARVRDAAPGSRSGSGSGSQDDIADASSELTDMVETARLSPRLREPAGAMQAETKPVPSPVEDTGSSPMRDSGGRGLEGTGRTRAAYSVRVRPAQLDRMRDIIGELLLARTRLSSSANSLHAQRYGLTPIDIVPSSANASVPAAQTQDDVLRSIESQLRENVVRMSTLITTLDEVARELRMVSVKVLFDRFPGAVHRIAHDLGREVNLHCEDDAVEADRDVLEALDAPLLHLVRNALDHGIEPPEERRALGKPASGNLTLRAQLASDVLHVEVEDDGAGVDLERVRRLAVERGVFDAATADQVSEQQILHTLFLPDMSTRTEVTEISGRGMGLDVVQKTVRNLGGVIELRSERGVGTTFSLRVPIRAAITPVLLFRVGRGWYALPNNVLVGLGESNAMPAIERLDGPAVRYGDHFIPLIALPQVLGESAPDAATERRRGQRLILARAGTQIVALAGSHSHSQREAILASANALMREDTLVSAGVGLEDGSVALVINVGRVVEQARHRGLAPVSPSPASAPPRAEPTVTPLVLVAEDSPIVREMVTEALRAHGLRVIEAGNGREALEQLARHPEIELLVTDVEMPQLDGLGLIAEMRARSSRRIPAIVVSTRGSNADKQAAVEVGADAYLVKSDFSKEGLWSLVSRFLG</sequence>
<dbReference type="PROSITE" id="PS50110">
    <property type="entry name" value="RESPONSE_REGULATORY"/>
    <property type="match status" value="1"/>
</dbReference>
<dbReference type="Pfam" id="PF01584">
    <property type="entry name" value="CheW"/>
    <property type="match status" value="1"/>
</dbReference>
<dbReference type="InterPro" id="IPR004358">
    <property type="entry name" value="Sig_transdc_His_kin-like_C"/>
</dbReference>
<name>D0LUC8_HALO1</name>
<dbReference type="GO" id="GO:0000155">
    <property type="term" value="F:phosphorelay sensor kinase activity"/>
    <property type="evidence" value="ECO:0007669"/>
    <property type="project" value="InterPro"/>
</dbReference>
<dbReference type="CDD" id="cd00088">
    <property type="entry name" value="HPT"/>
    <property type="match status" value="1"/>
</dbReference>
<dbReference type="eggNOG" id="COG0784">
    <property type="taxonomic scope" value="Bacteria"/>
</dbReference>
<dbReference type="SMART" id="SM00073">
    <property type="entry name" value="HPT"/>
    <property type="match status" value="1"/>
</dbReference>
<feature type="domain" description="Response regulatory" evidence="10">
    <location>
        <begin position="672"/>
        <end position="788"/>
    </location>
</feature>
<dbReference type="PROSITE" id="PS50894">
    <property type="entry name" value="HPT"/>
    <property type="match status" value="1"/>
</dbReference>
<dbReference type="eggNOG" id="COG2198">
    <property type="taxonomic scope" value="Bacteria"/>
</dbReference>
<evidence type="ECO:0000313" key="13">
    <source>
        <dbReference type="EMBL" id="ACY19251.1"/>
    </source>
</evidence>
<dbReference type="GO" id="GO:0006935">
    <property type="term" value="P:chemotaxis"/>
    <property type="evidence" value="ECO:0007669"/>
    <property type="project" value="InterPro"/>
</dbReference>
<feature type="compositionally biased region" description="Low complexity" evidence="8">
    <location>
        <begin position="149"/>
        <end position="165"/>
    </location>
</feature>
<evidence type="ECO:0000259" key="12">
    <source>
        <dbReference type="PROSITE" id="PS50894"/>
    </source>
</evidence>
<comment type="catalytic activity">
    <reaction evidence="1">
        <text>ATP + protein L-histidine = ADP + protein N-phospho-L-histidine.</text>
        <dbReference type="EC" id="2.7.13.3"/>
    </reaction>
</comment>
<proteinExistence type="predicted"/>
<dbReference type="AlphaFoldDB" id="D0LUC8"/>
<dbReference type="Pfam" id="PF00072">
    <property type="entry name" value="Response_reg"/>
    <property type="match status" value="1"/>
</dbReference>
<dbReference type="Pfam" id="PF02518">
    <property type="entry name" value="HATPase_c"/>
    <property type="match status" value="1"/>
</dbReference>
<dbReference type="InterPro" id="IPR002545">
    <property type="entry name" value="CheW-lke_dom"/>
</dbReference>
<keyword evidence="14" id="KW-1185">Reference proteome</keyword>
<dbReference type="InterPro" id="IPR051315">
    <property type="entry name" value="Bact_Chemotaxis_CheA"/>
</dbReference>
<dbReference type="InterPro" id="IPR011006">
    <property type="entry name" value="CheY-like_superfamily"/>
</dbReference>
<evidence type="ECO:0000256" key="2">
    <source>
        <dbReference type="ARBA" id="ARBA00012438"/>
    </source>
</evidence>
<evidence type="ECO:0000259" key="10">
    <source>
        <dbReference type="PROSITE" id="PS50110"/>
    </source>
</evidence>
<dbReference type="GO" id="GO:0005737">
    <property type="term" value="C:cytoplasm"/>
    <property type="evidence" value="ECO:0007669"/>
    <property type="project" value="InterPro"/>
</dbReference>
<dbReference type="HOGENOM" id="CLU_000650_2_1_7"/>
<dbReference type="InterPro" id="IPR036641">
    <property type="entry name" value="HPT_dom_sf"/>
</dbReference>
<dbReference type="PANTHER" id="PTHR43395">
    <property type="entry name" value="SENSOR HISTIDINE KINASE CHEA"/>
    <property type="match status" value="1"/>
</dbReference>
<feature type="domain" description="HPt" evidence="12">
    <location>
        <begin position="4"/>
        <end position="111"/>
    </location>
</feature>
<dbReference type="SUPFAM" id="SSF50341">
    <property type="entry name" value="CheW-like"/>
    <property type="match status" value="1"/>
</dbReference>
<dbReference type="SMART" id="SM00387">
    <property type="entry name" value="HATPase_c"/>
    <property type="match status" value="1"/>
</dbReference>
<evidence type="ECO:0000256" key="5">
    <source>
        <dbReference type="ARBA" id="ARBA00022777"/>
    </source>
</evidence>
<dbReference type="RefSeq" id="WP_012831843.1">
    <property type="nucleotide sequence ID" value="NC_013440.1"/>
</dbReference>
<feature type="domain" description="Histidine kinase" evidence="9">
    <location>
        <begin position="260"/>
        <end position="509"/>
    </location>
</feature>
<reference evidence="13 14" key="1">
    <citation type="journal article" date="2010" name="Stand. Genomic Sci.">
        <title>Complete genome sequence of Haliangium ochraceum type strain (SMP-2).</title>
        <authorList>
            <consortium name="US DOE Joint Genome Institute (JGI-PGF)"/>
            <person name="Ivanova N."/>
            <person name="Daum C."/>
            <person name="Lang E."/>
            <person name="Abt B."/>
            <person name="Kopitz M."/>
            <person name="Saunders E."/>
            <person name="Lapidus A."/>
            <person name="Lucas S."/>
            <person name="Glavina Del Rio T."/>
            <person name="Nolan M."/>
            <person name="Tice H."/>
            <person name="Copeland A."/>
            <person name="Cheng J.F."/>
            <person name="Chen F."/>
            <person name="Bruce D."/>
            <person name="Goodwin L."/>
            <person name="Pitluck S."/>
            <person name="Mavromatis K."/>
            <person name="Pati A."/>
            <person name="Mikhailova N."/>
            <person name="Chen A."/>
            <person name="Palaniappan K."/>
            <person name="Land M."/>
            <person name="Hauser L."/>
            <person name="Chang Y.J."/>
            <person name="Jeffries C.D."/>
            <person name="Detter J.C."/>
            <person name="Brettin T."/>
            <person name="Rohde M."/>
            <person name="Goker M."/>
            <person name="Bristow J."/>
            <person name="Markowitz V."/>
            <person name="Eisen J.A."/>
            <person name="Hugenholtz P."/>
            <person name="Kyrpides N.C."/>
            <person name="Klenk H.P."/>
        </authorList>
    </citation>
    <scope>NUCLEOTIDE SEQUENCE [LARGE SCALE GENOMIC DNA]</scope>
    <source>
        <strain evidence="14">DSM 14365 / CIP 107738 / JCM 11303 / AJ 13395 / SMP-2</strain>
    </source>
</reference>
<dbReference type="InterPro" id="IPR003594">
    <property type="entry name" value="HATPase_dom"/>
</dbReference>
<dbReference type="PRINTS" id="PR00344">
    <property type="entry name" value="BCTRLSENSOR"/>
</dbReference>
<evidence type="ECO:0000256" key="7">
    <source>
        <dbReference type="PROSITE-ProRule" id="PRU00169"/>
    </source>
</evidence>
<dbReference type="InterPro" id="IPR036890">
    <property type="entry name" value="HATPase_C_sf"/>
</dbReference>
<protein>
    <recommendedName>
        <fullName evidence="2">histidine kinase</fullName>
        <ecNumber evidence="2">2.7.13.3</ecNumber>
    </recommendedName>
</protein>
<organism evidence="13 14">
    <name type="scientific">Haliangium ochraceum (strain DSM 14365 / JCM 11303 / SMP-2)</name>
    <dbReference type="NCBI Taxonomy" id="502025"/>
    <lineage>
        <taxon>Bacteria</taxon>
        <taxon>Pseudomonadati</taxon>
        <taxon>Myxococcota</taxon>
        <taxon>Polyangia</taxon>
        <taxon>Haliangiales</taxon>
        <taxon>Kofleriaceae</taxon>
        <taxon>Haliangium</taxon>
    </lineage>
</organism>
<dbReference type="PANTHER" id="PTHR43395:SF8">
    <property type="entry name" value="HISTIDINE KINASE"/>
    <property type="match status" value="1"/>
</dbReference>
<evidence type="ECO:0000256" key="6">
    <source>
        <dbReference type="PROSITE-ProRule" id="PRU00110"/>
    </source>
</evidence>
<dbReference type="Proteomes" id="UP000001880">
    <property type="component" value="Chromosome"/>
</dbReference>
<dbReference type="SUPFAM" id="SSF55874">
    <property type="entry name" value="ATPase domain of HSP90 chaperone/DNA topoisomerase II/histidine kinase"/>
    <property type="match status" value="1"/>
</dbReference>
<feature type="domain" description="CheW-like" evidence="11">
    <location>
        <begin position="511"/>
        <end position="648"/>
    </location>
</feature>
<dbReference type="InterPro" id="IPR008207">
    <property type="entry name" value="Sig_transdc_His_kin_Hpt_dom"/>
</dbReference>
<keyword evidence="3 7" id="KW-0597">Phosphoprotein</keyword>
<dbReference type="InterPro" id="IPR005467">
    <property type="entry name" value="His_kinase_dom"/>
</dbReference>
<gene>
    <name evidence="13" type="ordered locus">Hoch_6787</name>
</gene>
<dbReference type="SUPFAM" id="SSF52172">
    <property type="entry name" value="CheY-like"/>
    <property type="match status" value="1"/>
</dbReference>
<evidence type="ECO:0000256" key="3">
    <source>
        <dbReference type="ARBA" id="ARBA00022553"/>
    </source>
</evidence>
<dbReference type="STRING" id="502025.Hoch_6787"/>
<dbReference type="Pfam" id="PF01627">
    <property type="entry name" value="Hpt"/>
    <property type="match status" value="1"/>
</dbReference>
<evidence type="ECO:0000313" key="14">
    <source>
        <dbReference type="Proteomes" id="UP000001880"/>
    </source>
</evidence>
<feature type="modified residue" description="Phosphohistidine" evidence="6">
    <location>
        <position position="51"/>
    </location>
</feature>
<dbReference type="Gene3D" id="3.30.565.10">
    <property type="entry name" value="Histidine kinase-like ATPase, C-terminal domain"/>
    <property type="match status" value="1"/>
</dbReference>
<dbReference type="Gene3D" id="3.40.50.2300">
    <property type="match status" value="1"/>
</dbReference>
<dbReference type="Gene3D" id="1.20.120.160">
    <property type="entry name" value="HPT domain"/>
    <property type="match status" value="1"/>
</dbReference>
<dbReference type="PROSITE" id="PS50851">
    <property type="entry name" value="CHEW"/>
    <property type="match status" value="1"/>
</dbReference>
<dbReference type="KEGG" id="hoh:Hoch_6787"/>
<dbReference type="SUPFAM" id="SSF47226">
    <property type="entry name" value="Histidine-containing phosphotransfer domain, HPT domain"/>
    <property type="match status" value="1"/>
</dbReference>
<keyword evidence="4" id="KW-0808">Transferase</keyword>
<dbReference type="PROSITE" id="PS50109">
    <property type="entry name" value="HIS_KIN"/>
    <property type="match status" value="1"/>
</dbReference>
<keyword evidence="5 13" id="KW-0418">Kinase</keyword>
<accession>D0LUC8</accession>
<evidence type="ECO:0000256" key="1">
    <source>
        <dbReference type="ARBA" id="ARBA00000085"/>
    </source>
</evidence>
<feature type="region of interest" description="Disordered" evidence="8">
    <location>
        <begin position="130"/>
        <end position="165"/>
    </location>
</feature>
<evidence type="ECO:0000259" key="9">
    <source>
        <dbReference type="PROSITE" id="PS50109"/>
    </source>
</evidence>
<dbReference type="SMART" id="SM01231">
    <property type="entry name" value="H-kinase_dim"/>
    <property type="match status" value="1"/>
</dbReference>
<dbReference type="InterPro" id="IPR001789">
    <property type="entry name" value="Sig_transdc_resp-reg_receiver"/>
</dbReference>
<feature type="modified residue" description="4-aspartylphosphate" evidence="7">
    <location>
        <position position="722"/>
    </location>
</feature>
<dbReference type="EMBL" id="CP001804">
    <property type="protein sequence ID" value="ACY19251.1"/>
    <property type="molecule type" value="Genomic_DNA"/>
</dbReference>
<dbReference type="InterPro" id="IPR036061">
    <property type="entry name" value="CheW-like_dom_sf"/>
</dbReference>
<evidence type="ECO:0000256" key="8">
    <source>
        <dbReference type="SAM" id="MobiDB-lite"/>
    </source>
</evidence>
<evidence type="ECO:0000256" key="4">
    <source>
        <dbReference type="ARBA" id="ARBA00022679"/>
    </source>
</evidence>
<dbReference type="FunFam" id="3.30.565.10:FF:000016">
    <property type="entry name" value="Chemotaxis protein CheA, putative"/>
    <property type="match status" value="1"/>
</dbReference>